<comment type="caution">
    <text evidence="4">The sequence shown here is derived from an EMBL/GenBank/DDBJ whole genome shotgun (WGS) entry which is preliminary data.</text>
</comment>
<keyword evidence="2" id="KW-0227">DNA damage</keyword>
<gene>
    <name evidence="4" type="primary">dinB_2</name>
    <name evidence="4" type="ORF">Maes01_02705</name>
</gene>
<evidence type="ECO:0000259" key="3">
    <source>
        <dbReference type="Pfam" id="PF00817"/>
    </source>
</evidence>
<evidence type="ECO:0000313" key="5">
    <source>
        <dbReference type="Proteomes" id="UP001408594"/>
    </source>
</evidence>
<evidence type="ECO:0000256" key="2">
    <source>
        <dbReference type="ARBA" id="ARBA00022763"/>
    </source>
</evidence>
<dbReference type="CDD" id="cd03468">
    <property type="entry name" value="PolY_like"/>
    <property type="match status" value="1"/>
</dbReference>
<dbReference type="InterPro" id="IPR043502">
    <property type="entry name" value="DNA/RNA_pol_sf"/>
</dbReference>
<feature type="domain" description="UmuC" evidence="3">
    <location>
        <begin position="25"/>
        <end position="158"/>
    </location>
</feature>
<dbReference type="Pfam" id="PF00817">
    <property type="entry name" value="IMS"/>
    <property type="match status" value="1"/>
</dbReference>
<accession>A0ABP9WSC7</accession>
<dbReference type="InterPro" id="IPR001126">
    <property type="entry name" value="UmuC"/>
</dbReference>
<protein>
    <submittedName>
        <fullName evidence="4">DNA polymerase IV</fullName>
    </submittedName>
</protein>
<dbReference type="Gene3D" id="3.30.70.270">
    <property type="match status" value="1"/>
</dbReference>
<dbReference type="PANTHER" id="PTHR35369:SF2">
    <property type="entry name" value="BLR3025 PROTEIN"/>
    <property type="match status" value="1"/>
</dbReference>
<dbReference type="Proteomes" id="UP001408594">
    <property type="component" value="Unassembled WGS sequence"/>
</dbReference>
<organism evidence="4 5">
    <name type="scientific">Microbulbifer aestuariivivens</name>
    <dbReference type="NCBI Taxonomy" id="1908308"/>
    <lineage>
        <taxon>Bacteria</taxon>
        <taxon>Pseudomonadati</taxon>
        <taxon>Pseudomonadota</taxon>
        <taxon>Gammaproteobacteria</taxon>
        <taxon>Cellvibrionales</taxon>
        <taxon>Microbulbiferaceae</taxon>
        <taxon>Microbulbifer</taxon>
    </lineage>
</organism>
<dbReference type="SUPFAM" id="SSF56672">
    <property type="entry name" value="DNA/RNA polymerases"/>
    <property type="match status" value="1"/>
</dbReference>
<dbReference type="InterPro" id="IPR050356">
    <property type="entry name" value="SulA_CellDiv_inhibitor"/>
</dbReference>
<reference evidence="4 5" key="1">
    <citation type="submission" date="2024-02" db="EMBL/GenBank/DDBJ databases">
        <title>Microbulbifer aestuariivivens NBRC 112533.</title>
        <authorList>
            <person name="Ichikawa N."/>
            <person name="Katano-Makiyama Y."/>
            <person name="Hidaka K."/>
        </authorList>
    </citation>
    <scope>NUCLEOTIDE SEQUENCE [LARGE SCALE GENOMIC DNA]</scope>
    <source>
        <strain evidence="4 5">NBRC 112533</strain>
    </source>
</reference>
<dbReference type="EMBL" id="BAABRT010000027">
    <property type="protein sequence ID" value="GAA5526111.1"/>
    <property type="molecule type" value="Genomic_DNA"/>
</dbReference>
<evidence type="ECO:0000313" key="4">
    <source>
        <dbReference type="EMBL" id="GAA5526111.1"/>
    </source>
</evidence>
<dbReference type="Gene3D" id="3.40.1170.60">
    <property type="match status" value="1"/>
</dbReference>
<dbReference type="InterPro" id="IPR043128">
    <property type="entry name" value="Rev_trsase/Diguanyl_cyclase"/>
</dbReference>
<evidence type="ECO:0000256" key="1">
    <source>
        <dbReference type="ARBA" id="ARBA00010945"/>
    </source>
</evidence>
<dbReference type="RefSeq" id="WP_345552320.1">
    <property type="nucleotide sequence ID" value="NZ_BAABRT010000027.1"/>
</dbReference>
<keyword evidence="5" id="KW-1185">Reference proteome</keyword>
<comment type="similarity">
    <text evidence="1">Belongs to the DNA polymerase type-Y family.</text>
</comment>
<sequence length="392" mass="44010">MLWLCLQFPSLPLQALTRAQTSTAHNNPQAVIEQQWIVAANTQAMQCGIESDLAVATARKRCPKLQLLTRDNHREKELLQELAQWAYSFTPVVSLQPSAPIRNSDSRPACLYLELSGCLRASGGLQALLKQLRQELGQMQVTTSMGLGHSPSAARMLSQLPQHQQWLTEAQSLPTAQLWRQWIHCCPSKLLDCDNETIASLYACGITRVGQLLALPLSEVSSRFGREFVDYLARLNGGRQDPLPRYQPPQQLHCALVFPTPLETSEQLLFPAARLVRALCRQLQRRQLYVQYLYWKVDFGKNGCRVVSVDLSQPLFDPQRLLALTKIQLQSLQIEHQVHALHLTCGQWQLLQESVKGLGELPADSKLQSSHQLLGKLKARLGREAISGVTLH</sequence>
<dbReference type="PANTHER" id="PTHR35369">
    <property type="entry name" value="BLR3025 PROTEIN-RELATED"/>
    <property type="match status" value="1"/>
</dbReference>
<proteinExistence type="inferred from homology"/>
<name>A0ABP9WSC7_9GAMM</name>